<feature type="transmembrane region" description="Helical" evidence="6">
    <location>
        <begin position="247"/>
        <end position="270"/>
    </location>
</feature>
<dbReference type="InterPro" id="IPR050367">
    <property type="entry name" value="APC_superfamily"/>
</dbReference>
<reference evidence="8" key="1">
    <citation type="journal article" date="2021" name="Microorganisms">
        <title>The Ever-Expanding Pseudomonas Genus: Description of 43 New Species and Partition of the Pseudomonas putida Group.</title>
        <authorList>
            <person name="Girard L."/>
            <person name="Lood C."/>
            <person name="Hofte M."/>
            <person name="Vandamme P."/>
            <person name="Rokni-Zadeh H."/>
            <person name="van Noort V."/>
            <person name="Lavigne R."/>
            <person name="De Mot R."/>
        </authorList>
    </citation>
    <scope>NUCLEOTIDE SEQUENCE</scope>
    <source>
        <strain evidence="8">SWRI132</strain>
    </source>
</reference>
<keyword evidence="3 6" id="KW-1133">Transmembrane helix</keyword>
<feature type="transmembrane region" description="Helical" evidence="6">
    <location>
        <begin position="371"/>
        <end position="392"/>
    </location>
</feature>
<evidence type="ECO:0000256" key="3">
    <source>
        <dbReference type="ARBA" id="ARBA00022989"/>
    </source>
</evidence>
<dbReference type="EMBL" id="CP077079">
    <property type="protein sequence ID" value="QXH69443.1"/>
    <property type="molecule type" value="Genomic_DNA"/>
</dbReference>
<keyword evidence="2 6" id="KW-0812">Transmembrane</keyword>
<evidence type="ECO:0000256" key="5">
    <source>
        <dbReference type="SAM" id="MobiDB-lite"/>
    </source>
</evidence>
<feature type="region of interest" description="Disordered" evidence="5">
    <location>
        <begin position="457"/>
        <end position="476"/>
    </location>
</feature>
<dbReference type="PANTHER" id="PTHR42770">
    <property type="entry name" value="AMINO ACID TRANSPORTER-RELATED"/>
    <property type="match status" value="1"/>
</dbReference>
<feature type="transmembrane region" description="Helical" evidence="6">
    <location>
        <begin position="343"/>
        <end position="365"/>
    </location>
</feature>
<dbReference type="PANTHER" id="PTHR42770:SF8">
    <property type="entry name" value="PUTRESCINE IMPORTER PUUP"/>
    <property type="match status" value="1"/>
</dbReference>
<keyword evidence="9" id="KW-1185">Reference proteome</keyword>
<evidence type="ECO:0000256" key="2">
    <source>
        <dbReference type="ARBA" id="ARBA00022692"/>
    </source>
</evidence>
<feature type="transmembrane region" description="Helical" evidence="6">
    <location>
        <begin position="116"/>
        <end position="137"/>
    </location>
</feature>
<dbReference type="Proteomes" id="UP000886848">
    <property type="component" value="Chromosome"/>
</dbReference>
<accession>A0ABX8P673</accession>
<gene>
    <name evidence="8" type="ORF">KSS96_11160</name>
</gene>
<protein>
    <submittedName>
        <fullName evidence="8">APC family permease</fullName>
    </submittedName>
</protein>
<evidence type="ECO:0000313" key="8">
    <source>
        <dbReference type="EMBL" id="QXH69443.1"/>
    </source>
</evidence>
<evidence type="ECO:0000256" key="4">
    <source>
        <dbReference type="ARBA" id="ARBA00023136"/>
    </source>
</evidence>
<sequence>MNQIAAEGTALPSSRTSSSNTTPPRRMARVLGLPSLVLFGLAYMVPLTVFTTYGLVTQTTGGHLPAAYVVTLITMVFTAYSYGRMAASLPYAGSAYAYASSAFGGKVGFMVGWALLLDYLFVPMICYLVIGIYMAQYFPDVPMWMWICGSIFAALVLNVLGIKVLAKVNFALIGVQFLFIVVFIAVSVVSLSSSPPVSFSAPFYSPDMNYQGLLSGAATLCLSFLGFDAVSTLSEETRNPTRNLPRAIMLCTLFSGFLFITVAYVSHLAFPDWRTFENVDSASFQVIQHVGGQLLSAFFTAIYVAGSFACAITSQASVARILFAMGRNGVLPKRIFGLTSKRFGTPISTTVLVSLLSLIALVISLDLASTMISFGALTAFSFVNLAVIKHFLWDKGLRGPQASVRYGVVPLVGLFLTLWLWTNLSHATFEVGMVWLGGGLLYLFCLTKGFRKPTPQLHQHDDENTINDDTLTGAVN</sequence>
<dbReference type="PIRSF" id="PIRSF006060">
    <property type="entry name" value="AA_transporter"/>
    <property type="match status" value="1"/>
</dbReference>
<feature type="transmembrane region" description="Helical" evidence="6">
    <location>
        <begin position="404"/>
        <end position="421"/>
    </location>
</feature>
<dbReference type="InterPro" id="IPR004841">
    <property type="entry name" value="AA-permease/SLC12A_dom"/>
</dbReference>
<feature type="transmembrane region" description="Helical" evidence="6">
    <location>
        <begin position="62"/>
        <end position="82"/>
    </location>
</feature>
<dbReference type="Pfam" id="PF00324">
    <property type="entry name" value="AA_permease"/>
    <property type="match status" value="1"/>
</dbReference>
<feature type="transmembrane region" description="Helical" evidence="6">
    <location>
        <begin position="427"/>
        <end position="446"/>
    </location>
</feature>
<evidence type="ECO:0000259" key="7">
    <source>
        <dbReference type="Pfam" id="PF00324"/>
    </source>
</evidence>
<keyword evidence="4 6" id="KW-0472">Membrane</keyword>
<organism evidence="8 9">
    <name type="scientific">Pseudomonas asgharzadehiana</name>
    <dbReference type="NCBI Taxonomy" id="2842349"/>
    <lineage>
        <taxon>Bacteria</taxon>
        <taxon>Pseudomonadati</taxon>
        <taxon>Pseudomonadota</taxon>
        <taxon>Gammaproteobacteria</taxon>
        <taxon>Pseudomonadales</taxon>
        <taxon>Pseudomonadaceae</taxon>
        <taxon>Pseudomonas</taxon>
    </lineage>
</organism>
<feature type="transmembrane region" description="Helical" evidence="6">
    <location>
        <begin position="290"/>
        <end position="323"/>
    </location>
</feature>
<feature type="transmembrane region" description="Helical" evidence="6">
    <location>
        <begin position="168"/>
        <end position="190"/>
    </location>
</feature>
<comment type="subcellular location">
    <subcellularLocation>
        <location evidence="1">Membrane</location>
        <topology evidence="1">Multi-pass membrane protein</topology>
    </subcellularLocation>
</comment>
<feature type="transmembrane region" description="Helical" evidence="6">
    <location>
        <begin position="143"/>
        <end position="161"/>
    </location>
</feature>
<feature type="compositionally biased region" description="Polar residues" evidence="5">
    <location>
        <begin position="467"/>
        <end position="476"/>
    </location>
</feature>
<dbReference type="RefSeq" id="WP_217856248.1">
    <property type="nucleotide sequence ID" value="NZ_CP077079.1"/>
</dbReference>
<evidence type="ECO:0000256" key="1">
    <source>
        <dbReference type="ARBA" id="ARBA00004141"/>
    </source>
</evidence>
<proteinExistence type="predicted"/>
<name>A0ABX8P673_9PSED</name>
<feature type="compositionally biased region" description="Low complexity" evidence="5">
    <location>
        <begin position="12"/>
        <end position="25"/>
    </location>
</feature>
<feature type="transmembrane region" description="Helical" evidence="6">
    <location>
        <begin position="210"/>
        <end position="227"/>
    </location>
</feature>
<evidence type="ECO:0000256" key="6">
    <source>
        <dbReference type="SAM" id="Phobius"/>
    </source>
</evidence>
<feature type="transmembrane region" description="Helical" evidence="6">
    <location>
        <begin position="35"/>
        <end position="56"/>
    </location>
</feature>
<feature type="domain" description="Amino acid permease/ SLC12A" evidence="7">
    <location>
        <begin position="37"/>
        <end position="383"/>
    </location>
</feature>
<feature type="region of interest" description="Disordered" evidence="5">
    <location>
        <begin position="1"/>
        <end position="25"/>
    </location>
</feature>
<evidence type="ECO:0000313" key="9">
    <source>
        <dbReference type="Proteomes" id="UP000886848"/>
    </source>
</evidence>